<dbReference type="InterPro" id="IPR015943">
    <property type="entry name" value="WD40/YVTN_repeat-like_dom_sf"/>
</dbReference>
<sequence>MFILQNRDNYIRSCKLLPDGCTLIVGGEASTLSIWDLAAPTPRIKAELTSSAPACYALAISPDSKVCFSCCSDGNIAVWDLHNQTLVRKEKQHFDQVKRGLLQAWVVCGDDWKARANTRGPPSRQFQGHTDGASCIDISNDGTKLWTGGLDNTVRSWDLREGRQLQQHDFTSQIFSLGYCPTGEWLAVGMESSNVEVLHVNKPDKYQLHLHESCVLSLKFAYCGKWFVSTGKDNLLNAWRTPYGASIFQSKESSSVLSCDISVDDKYIVTGSGDKKATVYEVIY</sequence>
<evidence type="ECO:0000256" key="1">
    <source>
        <dbReference type="ARBA" id="ARBA00005969"/>
    </source>
</evidence>
<evidence type="ECO:0000313" key="6">
    <source>
        <dbReference type="Proteomes" id="UP001266305"/>
    </source>
</evidence>
<comment type="similarity">
    <text evidence="1">Belongs to the WD repeat Groucho/TLE family.</text>
</comment>
<comment type="caution">
    <text evidence="5">The sequence shown here is derived from an EMBL/GenBank/DDBJ whole genome shotgun (WGS) entry which is preliminary data.</text>
</comment>
<keyword evidence="6" id="KW-1185">Reference proteome</keyword>
<evidence type="ECO:0000256" key="3">
    <source>
        <dbReference type="ARBA" id="ARBA00022737"/>
    </source>
</evidence>
<dbReference type="PROSITE" id="PS00678">
    <property type="entry name" value="WD_REPEATS_1"/>
    <property type="match status" value="2"/>
</dbReference>
<protein>
    <submittedName>
        <fullName evidence="5">Transducin-like enhancer protein 1</fullName>
    </submittedName>
</protein>
<name>A0ABQ9WDB9_SAGOE</name>
<dbReference type="SMART" id="SM00320">
    <property type="entry name" value="WD40"/>
    <property type="match status" value="6"/>
</dbReference>
<dbReference type="EMBL" id="JASSZA010000001">
    <property type="protein sequence ID" value="KAK2119645.1"/>
    <property type="molecule type" value="Genomic_DNA"/>
</dbReference>
<dbReference type="PANTHER" id="PTHR10814">
    <property type="entry name" value="TRANSDUCIN-LIKE ENHANCER PROTEIN"/>
    <property type="match status" value="1"/>
</dbReference>
<dbReference type="InterPro" id="IPR036322">
    <property type="entry name" value="WD40_repeat_dom_sf"/>
</dbReference>
<keyword evidence="3" id="KW-0677">Repeat</keyword>
<dbReference type="Gene3D" id="2.130.10.10">
    <property type="entry name" value="YVTN repeat-like/Quinoprotein amine dehydrogenase"/>
    <property type="match status" value="2"/>
</dbReference>
<dbReference type="PROSITE" id="PS50294">
    <property type="entry name" value="WD_REPEATS_REGION"/>
    <property type="match status" value="1"/>
</dbReference>
<dbReference type="Pfam" id="PF00400">
    <property type="entry name" value="WD40"/>
    <property type="match status" value="5"/>
</dbReference>
<proteinExistence type="inferred from homology"/>
<dbReference type="PRINTS" id="PR01850">
    <property type="entry name" value="GROUCHOFAMLY"/>
</dbReference>
<organism evidence="5 6">
    <name type="scientific">Saguinus oedipus</name>
    <name type="common">Cotton-top tamarin</name>
    <name type="synonym">Oedipomidas oedipus</name>
    <dbReference type="NCBI Taxonomy" id="9490"/>
    <lineage>
        <taxon>Eukaryota</taxon>
        <taxon>Metazoa</taxon>
        <taxon>Chordata</taxon>
        <taxon>Craniata</taxon>
        <taxon>Vertebrata</taxon>
        <taxon>Euteleostomi</taxon>
        <taxon>Mammalia</taxon>
        <taxon>Eutheria</taxon>
        <taxon>Euarchontoglires</taxon>
        <taxon>Primates</taxon>
        <taxon>Haplorrhini</taxon>
        <taxon>Platyrrhini</taxon>
        <taxon>Cebidae</taxon>
        <taxon>Callitrichinae</taxon>
        <taxon>Saguinus</taxon>
    </lineage>
</organism>
<dbReference type="InterPro" id="IPR019775">
    <property type="entry name" value="WD40_repeat_CS"/>
</dbReference>
<accession>A0ABQ9WDB9</accession>
<dbReference type="PANTHER" id="PTHR10814:SF29">
    <property type="entry name" value="TRANSDUCIN-LIKE ENHANCER PROTEIN 1"/>
    <property type="match status" value="1"/>
</dbReference>
<dbReference type="InterPro" id="IPR001680">
    <property type="entry name" value="WD40_rpt"/>
</dbReference>
<keyword evidence="2 4" id="KW-0853">WD repeat</keyword>
<gene>
    <name evidence="5" type="primary">TLE1_2</name>
    <name evidence="5" type="ORF">P7K49_001031</name>
</gene>
<evidence type="ECO:0000256" key="4">
    <source>
        <dbReference type="PROSITE-ProRule" id="PRU00221"/>
    </source>
</evidence>
<dbReference type="InterPro" id="IPR009146">
    <property type="entry name" value="Groucho_enhance"/>
</dbReference>
<reference evidence="5 6" key="1">
    <citation type="submission" date="2023-05" db="EMBL/GenBank/DDBJ databases">
        <title>B98-5 Cell Line De Novo Hybrid Assembly: An Optical Mapping Approach.</title>
        <authorList>
            <person name="Kananen K."/>
            <person name="Auerbach J.A."/>
            <person name="Kautto E."/>
            <person name="Blachly J.S."/>
        </authorList>
    </citation>
    <scope>NUCLEOTIDE SEQUENCE [LARGE SCALE GENOMIC DNA]</scope>
    <source>
        <strain evidence="5">B95-8</strain>
        <tissue evidence="5">Cell line</tissue>
    </source>
</reference>
<dbReference type="SUPFAM" id="SSF50978">
    <property type="entry name" value="WD40 repeat-like"/>
    <property type="match status" value="1"/>
</dbReference>
<feature type="repeat" description="WD" evidence="4">
    <location>
        <begin position="48"/>
        <end position="89"/>
    </location>
</feature>
<dbReference type="PROSITE" id="PS50082">
    <property type="entry name" value="WD_REPEATS_2"/>
    <property type="match status" value="2"/>
</dbReference>
<evidence type="ECO:0000256" key="2">
    <source>
        <dbReference type="ARBA" id="ARBA00022574"/>
    </source>
</evidence>
<evidence type="ECO:0000313" key="5">
    <source>
        <dbReference type="EMBL" id="KAK2119645.1"/>
    </source>
</evidence>
<dbReference type="Proteomes" id="UP001266305">
    <property type="component" value="Unassembled WGS sequence"/>
</dbReference>
<feature type="repeat" description="WD" evidence="4">
    <location>
        <begin position="126"/>
        <end position="167"/>
    </location>
</feature>